<dbReference type="GO" id="GO:0003729">
    <property type="term" value="F:mRNA binding"/>
    <property type="evidence" value="ECO:0007669"/>
    <property type="project" value="TreeGrafter"/>
</dbReference>
<keyword evidence="7" id="KW-1185">Reference proteome</keyword>
<evidence type="ECO:0000256" key="4">
    <source>
        <dbReference type="SAM" id="MobiDB-lite"/>
    </source>
</evidence>
<feature type="region of interest" description="Disordered" evidence="4">
    <location>
        <begin position="155"/>
        <end position="199"/>
    </location>
</feature>
<dbReference type="FunFam" id="3.30.70.330:FF:000466">
    <property type="entry name" value="Heterogeneous nuclear ribonucleoprotein HRP1"/>
    <property type="match status" value="1"/>
</dbReference>
<dbReference type="OMA" id="AMPNMMN"/>
<dbReference type="HOGENOM" id="CLU_012062_0_0_1"/>
<dbReference type="Proteomes" id="UP000012174">
    <property type="component" value="Unassembled WGS sequence"/>
</dbReference>
<reference evidence="7" key="1">
    <citation type="journal article" date="2013" name="Genome Announc.">
        <title>Draft genome sequence of the grapevine dieback fungus Eutypa lata UCR-EL1.</title>
        <authorList>
            <person name="Blanco-Ulate B."/>
            <person name="Rolshausen P.E."/>
            <person name="Cantu D."/>
        </authorList>
    </citation>
    <scope>NUCLEOTIDE SEQUENCE [LARGE SCALE GENOMIC DNA]</scope>
    <source>
        <strain evidence="7">UCR-EL1</strain>
    </source>
</reference>
<dbReference type="eggNOG" id="KOG4205">
    <property type="taxonomic scope" value="Eukaryota"/>
</dbReference>
<evidence type="ECO:0000313" key="6">
    <source>
        <dbReference type="EMBL" id="EMR66014.1"/>
    </source>
</evidence>
<organism evidence="6 7">
    <name type="scientific">Eutypa lata (strain UCR-EL1)</name>
    <name type="common">Grapevine dieback disease fungus</name>
    <name type="synonym">Eutypa armeniacae</name>
    <dbReference type="NCBI Taxonomy" id="1287681"/>
    <lineage>
        <taxon>Eukaryota</taxon>
        <taxon>Fungi</taxon>
        <taxon>Dikarya</taxon>
        <taxon>Ascomycota</taxon>
        <taxon>Pezizomycotina</taxon>
        <taxon>Sordariomycetes</taxon>
        <taxon>Xylariomycetidae</taxon>
        <taxon>Xylariales</taxon>
        <taxon>Diatrypaceae</taxon>
        <taxon>Eutypa</taxon>
    </lineage>
</organism>
<feature type="compositionally biased region" description="Low complexity" evidence="4">
    <location>
        <begin position="303"/>
        <end position="326"/>
    </location>
</feature>
<name>M7SI65_EUTLA</name>
<gene>
    <name evidence="6" type="ORF">UCREL1_6990</name>
</gene>
<dbReference type="PROSITE" id="PS50102">
    <property type="entry name" value="RRM"/>
    <property type="match status" value="2"/>
</dbReference>
<feature type="compositionally biased region" description="Basic residues" evidence="4">
    <location>
        <begin position="380"/>
        <end position="392"/>
    </location>
</feature>
<dbReference type="KEGG" id="ela:UCREL1_6990"/>
<evidence type="ECO:0000313" key="7">
    <source>
        <dbReference type="Proteomes" id="UP000012174"/>
    </source>
</evidence>
<dbReference type="CDD" id="cd12577">
    <property type="entry name" value="RRM1_Hrp1p"/>
    <property type="match status" value="1"/>
</dbReference>
<evidence type="ECO:0000256" key="1">
    <source>
        <dbReference type="ARBA" id="ARBA00022737"/>
    </source>
</evidence>
<dbReference type="EMBL" id="KB706724">
    <property type="protein sequence ID" value="EMR66014.1"/>
    <property type="molecule type" value="Genomic_DNA"/>
</dbReference>
<feature type="compositionally biased region" description="Gly residues" evidence="4">
    <location>
        <begin position="327"/>
        <end position="337"/>
    </location>
</feature>
<feature type="domain" description="RRM" evidence="5">
    <location>
        <begin position="83"/>
        <end position="159"/>
    </location>
</feature>
<dbReference type="OrthoDB" id="1875751at2759"/>
<evidence type="ECO:0000256" key="2">
    <source>
        <dbReference type="ARBA" id="ARBA00022884"/>
    </source>
</evidence>
<feature type="region of interest" description="Disordered" evidence="4">
    <location>
        <begin position="280"/>
        <end position="437"/>
    </location>
</feature>
<dbReference type="InterPro" id="IPR012677">
    <property type="entry name" value="Nucleotide-bd_a/b_plait_sf"/>
</dbReference>
<dbReference type="SUPFAM" id="SSF54928">
    <property type="entry name" value="RNA-binding domain, RBD"/>
    <property type="match status" value="2"/>
</dbReference>
<dbReference type="CDD" id="cd12330">
    <property type="entry name" value="RRM2_Hrp1p"/>
    <property type="match status" value="1"/>
</dbReference>
<keyword evidence="2 3" id="KW-0694">RNA-binding</keyword>
<dbReference type="Gene3D" id="3.30.70.330">
    <property type="match status" value="2"/>
</dbReference>
<accession>M7SI65</accession>
<evidence type="ECO:0000256" key="3">
    <source>
        <dbReference type="PROSITE-ProRule" id="PRU00176"/>
    </source>
</evidence>
<keyword evidence="1" id="KW-0677">Repeat</keyword>
<dbReference type="PANTHER" id="PTHR48032:SF6">
    <property type="entry name" value="RNA-BINDING (RRM_RBD_RNP MOTIFS) FAMILY PROTEIN"/>
    <property type="match status" value="1"/>
</dbReference>
<dbReference type="InterPro" id="IPR034156">
    <property type="entry name" value="Hrp1_RRM1"/>
</dbReference>
<sequence length="437" mass="47654">MFIGGLNWETTDQSLRDYFTQFGEVTECTVMRDGATGRSRGFGFLTFKDPKCVNIVMVKEHFLDGKIIDPKRAIPRDEQEKTSKIFVGGVSQETTEQEFKDYFAQFGRVVDATLMMDKDTGRPRGFGFVTFESEAGVDACLSTHLEIHGKPIEVKKAQPRGNMREEEEPVRRGKFRKGGSSEDQGSNQNPMASQMGQGGMTPQVMAQYLQRMQQYMSMMQQQMAMNRGMGMNGMNPAMVQMMQMQQMQQLQQQMGQGGGQGGQNSQMAAAMANMNPQMLQQMQQQMQQQMMANGAGGQGQGSEQGDAGQQGFNNYNQQQQMFNNQRGGSGRRGGRGGYNQSYSGGMGGSSAGSASGDPTSWEGMYDDVPQPNFNQGGRGGFHRNRGSGHHHGSPTPSDPTLAPPANAPTGPKNAGKPGANYRGGGRGGNRGFHPYGR</sequence>
<feature type="compositionally biased region" description="Low complexity" evidence="4">
    <location>
        <begin position="280"/>
        <end position="293"/>
    </location>
</feature>
<proteinExistence type="predicted"/>
<feature type="domain" description="RRM" evidence="5">
    <location>
        <begin position="1"/>
        <end position="81"/>
    </location>
</feature>
<dbReference type="GO" id="GO:0006417">
    <property type="term" value="P:regulation of translation"/>
    <property type="evidence" value="ECO:0007669"/>
    <property type="project" value="TreeGrafter"/>
</dbReference>
<dbReference type="STRING" id="1287681.M7SI65"/>
<dbReference type="FunFam" id="3.30.70.330:FF:000025">
    <property type="entry name" value="RNA-binding protein Musashi homolog 2 isoform X1"/>
    <property type="match status" value="1"/>
</dbReference>
<feature type="compositionally biased region" description="Polar residues" evidence="4">
    <location>
        <begin position="181"/>
        <end position="195"/>
    </location>
</feature>
<protein>
    <submittedName>
        <fullName evidence="6">Putative nuclear polyadenylated rna-binding protein</fullName>
    </submittedName>
</protein>
<dbReference type="AlphaFoldDB" id="M7SI65"/>
<feature type="compositionally biased region" description="Gly residues" evidence="4">
    <location>
        <begin position="421"/>
        <end position="430"/>
    </location>
</feature>
<dbReference type="Pfam" id="PF00076">
    <property type="entry name" value="RRM_1"/>
    <property type="match status" value="2"/>
</dbReference>
<evidence type="ECO:0000259" key="5">
    <source>
        <dbReference type="PROSITE" id="PS50102"/>
    </source>
</evidence>
<dbReference type="InterPro" id="IPR000504">
    <property type="entry name" value="RRM_dom"/>
</dbReference>
<dbReference type="PANTHER" id="PTHR48032">
    <property type="entry name" value="RNA-BINDING PROTEIN MUSASHI HOMOLOG RBP6"/>
    <property type="match status" value="1"/>
</dbReference>
<dbReference type="InterPro" id="IPR035979">
    <property type="entry name" value="RBD_domain_sf"/>
</dbReference>
<dbReference type="SMART" id="SM00360">
    <property type="entry name" value="RRM"/>
    <property type="match status" value="2"/>
</dbReference>